<dbReference type="GO" id="GO:0003723">
    <property type="term" value="F:RNA binding"/>
    <property type="evidence" value="ECO:0007669"/>
    <property type="project" value="UniProtKB-UniRule"/>
</dbReference>
<dbReference type="PANTHER" id="PTHR45788">
    <property type="entry name" value="SUCCINATE/FUMARATE MITOCHONDRIAL TRANSPORTER-RELATED"/>
    <property type="match status" value="1"/>
</dbReference>
<evidence type="ECO:0000256" key="8">
    <source>
        <dbReference type="ARBA" id="ARBA00023128"/>
    </source>
</evidence>
<feature type="domain" description="K Homology" evidence="13">
    <location>
        <begin position="775"/>
        <end position="869"/>
    </location>
</feature>
<keyword evidence="4 11" id="KW-0812">Transmembrane</keyword>
<comment type="subcellular location">
    <subcellularLocation>
        <location evidence="1">Mitochondrion membrane</location>
        <topology evidence="1">Multi-pass membrane protein</topology>
    </subcellularLocation>
</comment>
<dbReference type="InterPro" id="IPR023395">
    <property type="entry name" value="MCP_dom_sf"/>
</dbReference>
<dbReference type="Pfam" id="PF00153">
    <property type="entry name" value="Mito_carr"/>
    <property type="match status" value="3"/>
</dbReference>
<dbReference type="Pfam" id="PF22952">
    <property type="entry name" value="KH_11"/>
    <property type="match status" value="1"/>
</dbReference>
<feature type="domain" description="K Homology" evidence="13">
    <location>
        <begin position="390"/>
        <end position="458"/>
    </location>
</feature>
<feature type="domain" description="K Homology" evidence="13">
    <location>
        <begin position="1031"/>
        <end position="1099"/>
    </location>
</feature>
<keyword evidence="8" id="KW-0496">Mitochondrion</keyword>
<dbReference type="PROSITE" id="PS50920">
    <property type="entry name" value="SOLCAR"/>
    <property type="match status" value="3"/>
</dbReference>
<feature type="region of interest" description="Disordered" evidence="12">
    <location>
        <begin position="107"/>
        <end position="130"/>
    </location>
</feature>
<evidence type="ECO:0000256" key="7">
    <source>
        <dbReference type="ARBA" id="ARBA00022989"/>
    </source>
</evidence>
<accession>A0A093VM01</accession>
<dbReference type="Gene3D" id="1.50.40.10">
    <property type="entry name" value="Mitochondrial carrier domain"/>
    <property type="match status" value="1"/>
</dbReference>
<feature type="domain" description="K Homology" evidence="13">
    <location>
        <begin position="214"/>
        <end position="292"/>
    </location>
</feature>
<dbReference type="eggNOG" id="KOG2208">
    <property type="taxonomic scope" value="Eukaryota"/>
</dbReference>
<evidence type="ECO:0000256" key="9">
    <source>
        <dbReference type="ARBA" id="ARBA00023136"/>
    </source>
</evidence>
<evidence type="ECO:0000256" key="4">
    <source>
        <dbReference type="ARBA" id="ARBA00022692"/>
    </source>
</evidence>
<dbReference type="SMART" id="SM00322">
    <property type="entry name" value="KH"/>
    <property type="match status" value="10"/>
</dbReference>
<dbReference type="InterPro" id="IPR054548">
    <property type="entry name" value="SCP160-like_KH"/>
</dbReference>
<dbReference type="CDD" id="cd22449">
    <property type="entry name" value="KH-I_ScSCP160_rpt4"/>
    <property type="match status" value="1"/>
</dbReference>
<name>A0A093VM01_TALMA</name>
<evidence type="ECO:0000259" key="13">
    <source>
        <dbReference type="SMART" id="SM00322"/>
    </source>
</evidence>
<feature type="domain" description="K Homology" evidence="13">
    <location>
        <begin position="951"/>
        <end position="1027"/>
    </location>
</feature>
<reference evidence="14" key="1">
    <citation type="journal article" date="2014" name="PLoS Genet.">
        <title>Signature Gene Expression Reveals Novel Clues to the Molecular Mechanisms of Dimorphic Transition in Penicillium marneffei.</title>
        <authorList>
            <person name="Yang E."/>
            <person name="Wang G."/>
            <person name="Cai J."/>
            <person name="Woo P.C."/>
            <person name="Lau S.K."/>
            <person name="Yuen K.-Y."/>
            <person name="Chow W.-N."/>
            <person name="Lin X."/>
        </authorList>
    </citation>
    <scope>NUCLEOTIDE SEQUENCE [LARGE SCALE GENOMIC DNA]</scope>
    <source>
        <strain evidence="14">PM1</strain>
    </source>
</reference>
<evidence type="ECO:0000256" key="3">
    <source>
        <dbReference type="ARBA" id="ARBA00022448"/>
    </source>
</evidence>
<keyword evidence="3" id="KW-0813">Transport</keyword>
<feature type="domain" description="K Homology" evidence="13">
    <location>
        <begin position="1100"/>
        <end position="1216"/>
    </location>
</feature>
<keyword evidence="5" id="KW-0677">Repeat</keyword>
<evidence type="ECO:0000256" key="10">
    <source>
        <dbReference type="PROSITE-ProRule" id="PRU00117"/>
    </source>
</evidence>
<dbReference type="CDD" id="cd22408">
    <property type="entry name" value="KH-I_Vigilin_rpt4"/>
    <property type="match status" value="1"/>
</dbReference>
<feature type="region of interest" description="Disordered" evidence="12">
    <location>
        <begin position="815"/>
        <end position="857"/>
    </location>
</feature>
<dbReference type="InterPro" id="IPR018108">
    <property type="entry name" value="MCP_transmembrane"/>
</dbReference>
<dbReference type="Gene3D" id="3.30.1370.10">
    <property type="entry name" value="K Homology domain, type 1"/>
    <property type="match status" value="9"/>
</dbReference>
<keyword evidence="10" id="KW-0694">RNA-binding</keyword>
<feature type="domain" description="K Homology" evidence="13">
    <location>
        <begin position="708"/>
        <end position="771"/>
    </location>
</feature>
<sequence length="1636" mass="177198">MASEGPGLIVNGGQSSKSPAALLSEQHARDDKHTVTVEDVVDEEDIQHPPPSSIVNPSAESSSAAAPPVSKPTKAPALDVQSEELFPVLGSGPKSKAAANVPTAWGAKRPAAAAAPQNGAPGVSQPASSEFSNAPRIMTLPGKHVEQLRLAPSQMLPRNQLKKPVRDILRDISKRSKASVDLRAGPNGSIIFEGKGSVDAVRQALKEVAQQVGSKQSVRVPIPASARAHIIGRGGAVVQDIQQRTGARVQVPKAEESAPGDEDDDSVTIDVFIEGDAVAAEMARREIESIVKERASNINLRLKNIPPEFFPFIAGAHNARVSDIEERTKAQIKVPRYDTWLNQPPPQEAAPGQIRFVADPDRHIQISGERNAAQEARAEIERRAAELQRQLTLRQLAINRGQHQFILGDSNTALHDFLSETGCAIILPPASDDSEFLTITGPADQIEAGINRAMELATSMQMASIDLSRQHSAAHARALTSYLQKRQIIRELEQAYDARIVLPQAVDGPVTWEVYSRDGKNTIRARSDIMNLVQAHPPAKIRSVPVDPYFHSYLTSYGAPQLREQYGVHLIVPDNTDSDEVILVYEGQQPSEAQFEVPRQRPSNEDIAVFEQALQSAQEYLINTLGDQSNIVQKSVSIPAKYADKVRRYIAREEQLDADHIPARAVVQKSNTANESEVVLRGRSSDVDELSSKVLEFIEQQKKDDLERDYTVSFDFPQKYANFLIGKRGENINKLRDEFDVDIKVDNGKVEVKGPKAKADAAKLRIAALGRKLEDETTHILKIPAKYHRDLIGQKGSQVNRLQDRYNVRVQFPRAAASPANDDQSVADTASEVGGGRFGRNNQAPDEVHIKGPSKGADSARDEILSLLQWVVDHSNSAVVSVAQSQIPALIGQRGREMDKLRAETGAQIDVPSAQDAPDASGRVEIKIKGTKKQVDEAKKILEQRAKEFDSIVTKTIEIDKKYHKALIGGGGANIRRIIVEAGGPDDSTASRIVKFPRAESDEKAIKLEGNGAVVEKIAAAIDAFVKEREDQVTAALDVPQAQHRLLIGRGGDTRRNLESKFNISIDIPRQGSGRTDVKIKGASTAVEEAKAHIEELLKGQQGETVQVPQHLHHVVSDNGSFFRRLRNDYQVTVDHAGQQPPAKPTAVETREGATNGASLPLITDESDAAVDTHSWKIVENALAAGEDTSATIPWVLSGSTDNVAKAKAALDKALAAATQQGATGYLILPDPKTYRFVVGQGGSQINTIRKKTGCRIQVPKGQAKGEAIEIKGTKDGLEQAKELILEAVRNGQSSRSHGKLSQEISKNGRSSIIYDTGTGAAEDAKQDQGAHFSSLLKDLRLIDFQAYVSPGVSLIAGGVSGSVEAMCTYPFEFAKTRMQLRDTASATGTATTKITRNPFILIRDIVRMEGISALYTGCTTLVVGTGFKASVRFLTFDSIKNALADEKGHLSKSSGILAGMMAGCVESVVAVTPTERIKTALIDDAKGPKRFRGTTHGIKLLVREQGLRNIYQGLIPTTMKQSATSAVRMGSYNMLKESAKHYHIPLNGVTTFGIGSVAGIITVYATQPFDTIKTRVQGTQKATIKEAVGDVLREAGIKGFWKGSTMRLGRLFLSGGIVFSVYEQVAAVLSTREVV</sequence>
<comment type="caution">
    <text evidence="14">The sequence shown here is derived from an EMBL/GenBank/DDBJ whole genome shotgun (WGS) entry which is preliminary data.</text>
</comment>
<dbReference type="SUPFAM" id="SSF103506">
    <property type="entry name" value="Mitochondrial carrier"/>
    <property type="match status" value="1"/>
</dbReference>
<keyword evidence="9 11" id="KW-0472">Membrane</keyword>
<dbReference type="GO" id="GO:0006843">
    <property type="term" value="P:mitochondrial citrate transmembrane transport"/>
    <property type="evidence" value="ECO:0007669"/>
    <property type="project" value="TreeGrafter"/>
</dbReference>
<dbReference type="Pfam" id="PF00013">
    <property type="entry name" value="KH_1"/>
    <property type="match status" value="8"/>
</dbReference>
<feature type="repeat" description="Solcar" evidence="11">
    <location>
        <begin position="1547"/>
        <end position="1629"/>
    </location>
</feature>
<dbReference type="PROSITE" id="PS50084">
    <property type="entry name" value="KH_TYPE_1"/>
    <property type="match status" value="9"/>
</dbReference>
<keyword evidence="6" id="KW-0999">Mitochondrion inner membrane</keyword>
<protein>
    <submittedName>
        <fullName evidence="14">Vigilin 1</fullName>
    </submittedName>
</protein>
<evidence type="ECO:0000256" key="1">
    <source>
        <dbReference type="ARBA" id="ARBA00004225"/>
    </source>
</evidence>
<feature type="compositionally biased region" description="Basic and acidic residues" evidence="12">
    <location>
        <begin position="26"/>
        <end position="36"/>
    </location>
</feature>
<evidence type="ECO:0000256" key="5">
    <source>
        <dbReference type="ARBA" id="ARBA00022737"/>
    </source>
</evidence>
<organism evidence="14">
    <name type="scientific">Talaromyces marneffei PM1</name>
    <dbReference type="NCBI Taxonomy" id="1077442"/>
    <lineage>
        <taxon>Eukaryota</taxon>
        <taxon>Fungi</taxon>
        <taxon>Dikarya</taxon>
        <taxon>Ascomycota</taxon>
        <taxon>Pezizomycotina</taxon>
        <taxon>Eurotiomycetes</taxon>
        <taxon>Eurotiomycetidae</taxon>
        <taxon>Eurotiales</taxon>
        <taxon>Trichocomaceae</taxon>
        <taxon>Talaromyces</taxon>
        <taxon>Talaromyces sect. Talaromyces</taxon>
    </lineage>
</organism>
<feature type="region of interest" description="Disordered" evidence="12">
    <location>
        <begin position="1"/>
        <end position="78"/>
    </location>
</feature>
<dbReference type="InterPro" id="IPR036612">
    <property type="entry name" value="KH_dom_type_1_sf"/>
</dbReference>
<feature type="domain" description="K Homology" evidence="13">
    <location>
        <begin position="1221"/>
        <end position="1290"/>
    </location>
</feature>
<dbReference type="GO" id="GO:0071913">
    <property type="term" value="F:citrate secondary active transmembrane transporter activity"/>
    <property type="evidence" value="ECO:0007669"/>
    <property type="project" value="TreeGrafter"/>
</dbReference>
<dbReference type="EMBL" id="JPOX01000001">
    <property type="protein sequence ID" value="KFX53245.1"/>
    <property type="molecule type" value="Genomic_DNA"/>
</dbReference>
<feature type="compositionally biased region" description="Low complexity" evidence="12">
    <location>
        <begin position="57"/>
        <end position="77"/>
    </location>
</feature>
<gene>
    <name evidence="14" type="ORF">GQ26_0011020</name>
</gene>
<comment type="similarity">
    <text evidence="2">Belongs to the mitochondrial carrier (TC 2.A.29) family.</text>
</comment>
<proteinExistence type="inferred from homology"/>
<dbReference type="SUPFAM" id="SSF54791">
    <property type="entry name" value="Eukaryotic type KH-domain (KH-domain type I)"/>
    <property type="match status" value="8"/>
</dbReference>
<feature type="domain" description="K Homology" evidence="13">
    <location>
        <begin position="296"/>
        <end position="385"/>
    </location>
</feature>
<dbReference type="InterPro" id="IPR049563">
    <property type="entry name" value="TXTP-like"/>
</dbReference>
<dbReference type="InterPro" id="IPR004087">
    <property type="entry name" value="KH_dom"/>
</dbReference>
<dbReference type="InterPro" id="IPR004088">
    <property type="entry name" value="KH_dom_type_1"/>
</dbReference>
<dbReference type="GO" id="GO:0031966">
    <property type="term" value="C:mitochondrial membrane"/>
    <property type="evidence" value="ECO:0007669"/>
    <property type="project" value="UniProtKB-SubCell"/>
</dbReference>
<evidence type="ECO:0000256" key="6">
    <source>
        <dbReference type="ARBA" id="ARBA00022792"/>
    </source>
</evidence>
<keyword evidence="7" id="KW-1133">Transmembrane helix</keyword>
<feature type="repeat" description="Solcar" evidence="11">
    <location>
        <begin position="1349"/>
        <end position="1443"/>
    </location>
</feature>
<feature type="domain" description="K Homology" evidence="13">
    <location>
        <begin position="874"/>
        <end position="947"/>
    </location>
</feature>
<evidence type="ECO:0000313" key="14">
    <source>
        <dbReference type="EMBL" id="KFX53245.1"/>
    </source>
</evidence>
<evidence type="ECO:0000256" key="2">
    <source>
        <dbReference type="ARBA" id="ARBA00006375"/>
    </source>
</evidence>
<dbReference type="CDD" id="cd00105">
    <property type="entry name" value="KH-I"/>
    <property type="match status" value="1"/>
</dbReference>
<dbReference type="PANTHER" id="PTHR45788:SF3">
    <property type="entry name" value="TRICARBOXYLATE TRANSPORT PROTEIN"/>
    <property type="match status" value="1"/>
</dbReference>
<feature type="compositionally biased region" description="Low complexity" evidence="12">
    <location>
        <begin position="107"/>
        <end position="122"/>
    </location>
</feature>
<feature type="repeat" description="Solcar" evidence="11">
    <location>
        <begin position="1451"/>
        <end position="1539"/>
    </location>
</feature>
<evidence type="ECO:0000256" key="12">
    <source>
        <dbReference type="SAM" id="MobiDB-lite"/>
    </source>
</evidence>
<evidence type="ECO:0000256" key="11">
    <source>
        <dbReference type="PROSITE-ProRule" id="PRU00282"/>
    </source>
</evidence>